<gene>
    <name evidence="1" type="ORF">OEG84_22070</name>
</gene>
<evidence type="ECO:0000313" key="1">
    <source>
        <dbReference type="EMBL" id="MCY0150318.1"/>
    </source>
</evidence>
<dbReference type="Proteomes" id="UP001073227">
    <property type="component" value="Unassembled WGS sequence"/>
</dbReference>
<name>A0ABT3ZFB2_9HYPH</name>
<reference evidence="1" key="1">
    <citation type="submission" date="2022-10" db="EMBL/GenBank/DDBJ databases">
        <title>Hoeflea sp. G2-23, isolated from marine algae.</title>
        <authorList>
            <person name="Kristyanto S."/>
            <person name="Kim J.M."/>
            <person name="Jeon C.O."/>
        </authorList>
    </citation>
    <scope>NUCLEOTIDE SEQUENCE</scope>
    <source>
        <strain evidence="1">G2-23</strain>
    </source>
</reference>
<dbReference type="RefSeq" id="WP_267655751.1">
    <property type="nucleotide sequence ID" value="NZ_JAOVZR010000001.1"/>
</dbReference>
<comment type="caution">
    <text evidence="1">The sequence shown here is derived from an EMBL/GenBank/DDBJ whole genome shotgun (WGS) entry which is preliminary data.</text>
</comment>
<evidence type="ECO:0008006" key="3">
    <source>
        <dbReference type="Google" id="ProtNLM"/>
    </source>
</evidence>
<protein>
    <recommendedName>
        <fullName evidence="3">Transposase</fullName>
    </recommendedName>
</protein>
<accession>A0ABT3ZFB2</accession>
<organism evidence="1 2">
    <name type="scientific">Hoeflea algicola</name>
    <dbReference type="NCBI Taxonomy" id="2983763"/>
    <lineage>
        <taxon>Bacteria</taxon>
        <taxon>Pseudomonadati</taxon>
        <taxon>Pseudomonadota</taxon>
        <taxon>Alphaproteobacteria</taxon>
        <taxon>Hyphomicrobiales</taxon>
        <taxon>Rhizobiaceae</taxon>
        <taxon>Hoeflea</taxon>
    </lineage>
</organism>
<sequence length="79" mass="8850">MRKFHHGKRLWSFMHDAFPSGGKPQLAHVKTSRASSKIYLAPDNPDLDTGKLCGAGIELGHLKRGQDERDAIRQPDIRS</sequence>
<proteinExistence type="predicted"/>
<dbReference type="EMBL" id="JAOVZR010000001">
    <property type="protein sequence ID" value="MCY0150318.1"/>
    <property type="molecule type" value="Genomic_DNA"/>
</dbReference>
<evidence type="ECO:0000313" key="2">
    <source>
        <dbReference type="Proteomes" id="UP001073227"/>
    </source>
</evidence>
<keyword evidence="2" id="KW-1185">Reference proteome</keyword>